<gene>
    <name evidence="1" type="ORF">AVEN_38636_1</name>
</gene>
<proteinExistence type="predicted"/>
<comment type="caution">
    <text evidence="1">The sequence shown here is derived from an EMBL/GenBank/DDBJ whole genome shotgun (WGS) entry which is preliminary data.</text>
</comment>
<reference evidence="1 2" key="1">
    <citation type="journal article" date="2019" name="Sci. Rep.">
        <title>Orb-weaving spider Araneus ventricosus genome elucidates the spidroin gene catalogue.</title>
        <authorList>
            <person name="Kono N."/>
            <person name="Nakamura H."/>
            <person name="Ohtoshi R."/>
            <person name="Moran D.A.P."/>
            <person name="Shinohara A."/>
            <person name="Yoshida Y."/>
            <person name="Fujiwara M."/>
            <person name="Mori M."/>
            <person name="Tomita M."/>
            <person name="Arakawa K."/>
        </authorList>
    </citation>
    <scope>NUCLEOTIDE SEQUENCE [LARGE SCALE GENOMIC DNA]</scope>
</reference>
<evidence type="ECO:0000313" key="1">
    <source>
        <dbReference type="EMBL" id="GBM41765.1"/>
    </source>
</evidence>
<organism evidence="1 2">
    <name type="scientific">Araneus ventricosus</name>
    <name type="common">Orbweaver spider</name>
    <name type="synonym">Epeira ventricosa</name>
    <dbReference type="NCBI Taxonomy" id="182803"/>
    <lineage>
        <taxon>Eukaryota</taxon>
        <taxon>Metazoa</taxon>
        <taxon>Ecdysozoa</taxon>
        <taxon>Arthropoda</taxon>
        <taxon>Chelicerata</taxon>
        <taxon>Arachnida</taxon>
        <taxon>Araneae</taxon>
        <taxon>Araneomorphae</taxon>
        <taxon>Entelegynae</taxon>
        <taxon>Araneoidea</taxon>
        <taxon>Araneidae</taxon>
        <taxon>Araneus</taxon>
    </lineage>
</organism>
<name>A0A4Y2FMQ8_ARAVE</name>
<keyword evidence="2" id="KW-1185">Reference proteome</keyword>
<protein>
    <submittedName>
        <fullName evidence="1">Uncharacterized protein</fullName>
    </submittedName>
</protein>
<dbReference type="EMBL" id="BGPR01000972">
    <property type="protein sequence ID" value="GBM41765.1"/>
    <property type="molecule type" value="Genomic_DNA"/>
</dbReference>
<dbReference type="Proteomes" id="UP000499080">
    <property type="component" value="Unassembled WGS sequence"/>
</dbReference>
<sequence>MQITDDSAI</sequence>
<evidence type="ECO:0000313" key="2">
    <source>
        <dbReference type="Proteomes" id="UP000499080"/>
    </source>
</evidence>
<accession>A0A4Y2FMQ8</accession>
<feature type="non-terminal residue" evidence="1">
    <location>
        <position position="9"/>
    </location>
</feature>